<evidence type="ECO:0000256" key="4">
    <source>
        <dbReference type="ARBA" id="ARBA00022723"/>
    </source>
</evidence>
<dbReference type="GO" id="GO:0008777">
    <property type="term" value="F:acetylornithine deacetylase activity"/>
    <property type="evidence" value="ECO:0007669"/>
    <property type="project" value="TreeGrafter"/>
</dbReference>
<keyword evidence="7 10" id="KW-0224">Dipeptidase</keyword>
<evidence type="ECO:0000256" key="3">
    <source>
        <dbReference type="ARBA" id="ARBA00022670"/>
    </source>
</evidence>
<dbReference type="GO" id="GO:0006526">
    <property type="term" value="P:L-arginine biosynthetic process"/>
    <property type="evidence" value="ECO:0007669"/>
    <property type="project" value="TreeGrafter"/>
</dbReference>
<evidence type="ECO:0000259" key="9">
    <source>
        <dbReference type="Pfam" id="PF07687"/>
    </source>
</evidence>
<dbReference type="Gene3D" id="3.40.630.10">
    <property type="entry name" value="Zn peptidases"/>
    <property type="match status" value="1"/>
</dbReference>
<keyword evidence="3" id="KW-0645">Protease</keyword>
<dbReference type="PANTHER" id="PTHR43808:SF31">
    <property type="entry name" value="N-ACETYL-L-CITRULLINE DEACETYLASE"/>
    <property type="match status" value="1"/>
</dbReference>
<reference evidence="10 11" key="1">
    <citation type="submission" date="2009-06" db="EMBL/GenBank/DDBJ databases">
        <title>The Genome Sequence of Lactobacillus coleohominis strain 101-4-CHN.</title>
        <authorList>
            <consortium name="The Broad Institute Genome Sequencing Platform"/>
            <person name="Ward D."/>
            <person name="Young S.K."/>
            <person name="Zeng Q."/>
            <person name="Koehrsen M."/>
            <person name="Alvarado L."/>
            <person name="Berlin A."/>
            <person name="Borenstein D."/>
            <person name="Chen Z."/>
            <person name="Engels R."/>
            <person name="Freedman E."/>
            <person name="Gellesch M."/>
            <person name="Goldberg J."/>
            <person name="Griggs A."/>
            <person name="Gujja S."/>
            <person name="Heiman D."/>
            <person name="Hepburn T."/>
            <person name="Howarth C."/>
            <person name="Jen D."/>
            <person name="Larson L."/>
            <person name="Lewis B."/>
            <person name="Mehta T."/>
            <person name="Park D."/>
            <person name="Pearson M."/>
            <person name="Roberts A."/>
            <person name="Saif S."/>
            <person name="Shea T."/>
            <person name="Shenoy N."/>
            <person name="Sisk P."/>
            <person name="Stolte C."/>
            <person name="Sykes S."/>
            <person name="Walk T."/>
            <person name="White J."/>
            <person name="Yandava C."/>
            <person name="Liu Y."/>
            <person name="Xu Q."/>
            <person name="Lander E."/>
            <person name="Nusbaum C."/>
            <person name="Galagan J."/>
            <person name="Birren B."/>
        </authorList>
    </citation>
    <scope>NUCLEOTIDE SEQUENCE [LARGE SCALE GENOMIC DNA]</scope>
    <source>
        <strain evidence="10 11">101-4-CHN</strain>
    </source>
</reference>
<dbReference type="InterPro" id="IPR010964">
    <property type="entry name" value="M20A_pepV-rel"/>
</dbReference>
<dbReference type="PANTHER" id="PTHR43808">
    <property type="entry name" value="ACETYLORNITHINE DEACETYLASE"/>
    <property type="match status" value="1"/>
</dbReference>
<organism evidence="10 11">
    <name type="scientific">Limosilactobacillus coleohominis 101-4-CHN</name>
    <dbReference type="NCBI Taxonomy" id="575594"/>
    <lineage>
        <taxon>Bacteria</taxon>
        <taxon>Bacillati</taxon>
        <taxon>Bacillota</taxon>
        <taxon>Bacilli</taxon>
        <taxon>Lactobacillales</taxon>
        <taxon>Lactobacillaceae</taxon>
        <taxon>Limosilactobacillus</taxon>
    </lineage>
</organism>
<dbReference type="HOGENOM" id="CLU_031786_2_0_9"/>
<evidence type="ECO:0000256" key="1">
    <source>
        <dbReference type="ARBA" id="ARBA00001947"/>
    </source>
</evidence>
<dbReference type="GO" id="GO:0016805">
    <property type="term" value="F:dipeptidase activity"/>
    <property type="evidence" value="ECO:0007669"/>
    <property type="project" value="UniProtKB-KW"/>
</dbReference>
<gene>
    <name evidence="10" type="ORF">HMPREF0501_00585</name>
</gene>
<dbReference type="RefSeq" id="WP_006916381.1">
    <property type="nucleotide sequence ID" value="NZ_GG698802.1"/>
</dbReference>
<dbReference type="eggNOG" id="COG0624">
    <property type="taxonomic scope" value="Bacteria"/>
</dbReference>
<keyword evidence="5 10" id="KW-0378">Hydrolase</keyword>
<accession>C7XTK7</accession>
<dbReference type="CDD" id="cd03888">
    <property type="entry name" value="M20_PepV"/>
    <property type="match status" value="1"/>
</dbReference>
<dbReference type="GO" id="GO:0008237">
    <property type="term" value="F:metallopeptidase activity"/>
    <property type="evidence" value="ECO:0007669"/>
    <property type="project" value="UniProtKB-KW"/>
</dbReference>
<sequence>MADWMSKANAQKDDYLRDLTTLVKIPSVRDDSQATPDAPLGPGPTQALHTFLAMAAKDGFRTKNIDNVVGYAEWGEGDETIAILAHLDVMPAGKGWDSDPFDPVIKDGNFIGRGASDDKGPGLAAYYALKTLKEMGVKFHKKVRFVAGTDEENDWTGMTKYFATEPMPDLGFSPDAEFPVYNGEKGMFSINLDIAGGNEGQDILKSFKSGLRFNMVPREAEVVMETADKHTVMERYGDFLKQNPVTGDAKEMEDGLHLEMIGKAAHGMEPEKGINAGTYMAKFLQSLHFGGNAKNFIDYVADYLHLDDRMAGFKTAFTDPVMGDLTMNAGIMNFDGQKGGHMDMNFRFPKGITPDEILAKVKPVAAEFAIDAHYDSFHAPHFVDPEDPLVKTLMKSYIDVTGDQDAKPECIGGRTYGQLIDNGVAFGALMPDTPNTMHQANEYQPVDDLIKSMAIYMQAIHDLVTE</sequence>
<dbReference type="GO" id="GO:0008270">
    <property type="term" value="F:zinc ion binding"/>
    <property type="evidence" value="ECO:0007669"/>
    <property type="project" value="InterPro"/>
</dbReference>
<dbReference type="STRING" id="575594.HMPREF0501_00585"/>
<dbReference type="InterPro" id="IPR036264">
    <property type="entry name" value="Bact_exopeptidase_dim_dom"/>
</dbReference>
<dbReference type="GO" id="GO:0006508">
    <property type="term" value="P:proteolysis"/>
    <property type="evidence" value="ECO:0007669"/>
    <property type="project" value="UniProtKB-KW"/>
</dbReference>
<dbReference type="OrthoDB" id="9761532at2"/>
<dbReference type="EC" id="3.4.13.-" evidence="10"/>
<dbReference type="EMBL" id="GG698802">
    <property type="protein sequence ID" value="EEU31180.1"/>
    <property type="molecule type" value="Genomic_DNA"/>
</dbReference>
<comment type="cofactor">
    <cofactor evidence="1">
        <name>Zn(2+)</name>
        <dbReference type="ChEBI" id="CHEBI:29105"/>
    </cofactor>
</comment>
<evidence type="ECO:0000313" key="10">
    <source>
        <dbReference type="EMBL" id="EEU31180.1"/>
    </source>
</evidence>
<keyword evidence="4" id="KW-0479">Metal-binding</keyword>
<dbReference type="NCBIfam" id="NF005591">
    <property type="entry name" value="PRK07318.1"/>
    <property type="match status" value="1"/>
</dbReference>
<evidence type="ECO:0000256" key="2">
    <source>
        <dbReference type="ARBA" id="ARBA00006247"/>
    </source>
</evidence>
<dbReference type="InterPro" id="IPR001261">
    <property type="entry name" value="ArgE/DapE_CS"/>
</dbReference>
<dbReference type="InterPro" id="IPR011650">
    <property type="entry name" value="Peptidase_M20_dimer"/>
</dbReference>
<dbReference type="Pfam" id="PF01546">
    <property type="entry name" value="Peptidase_M20"/>
    <property type="match status" value="1"/>
</dbReference>
<comment type="similarity">
    <text evidence="2">Belongs to the peptidase M20A family.</text>
</comment>
<evidence type="ECO:0000256" key="8">
    <source>
        <dbReference type="ARBA" id="ARBA00023049"/>
    </source>
</evidence>
<name>C7XTK7_9LACO</name>
<evidence type="ECO:0000256" key="6">
    <source>
        <dbReference type="ARBA" id="ARBA00022833"/>
    </source>
</evidence>
<evidence type="ECO:0000313" key="11">
    <source>
        <dbReference type="Proteomes" id="UP000003987"/>
    </source>
</evidence>
<keyword evidence="8" id="KW-0482">Metalloprotease</keyword>
<dbReference type="PROSITE" id="PS00759">
    <property type="entry name" value="ARGE_DAPE_CPG2_2"/>
    <property type="match status" value="1"/>
</dbReference>
<dbReference type="InterPro" id="IPR050072">
    <property type="entry name" value="Peptidase_M20A"/>
</dbReference>
<dbReference type="AlphaFoldDB" id="C7XTK7"/>
<evidence type="ECO:0000256" key="5">
    <source>
        <dbReference type="ARBA" id="ARBA00022801"/>
    </source>
</evidence>
<dbReference type="Pfam" id="PF07687">
    <property type="entry name" value="M20_dimer"/>
    <property type="match status" value="1"/>
</dbReference>
<dbReference type="SUPFAM" id="SSF53187">
    <property type="entry name" value="Zn-dependent exopeptidases"/>
    <property type="match status" value="1"/>
</dbReference>
<evidence type="ECO:0000256" key="7">
    <source>
        <dbReference type="ARBA" id="ARBA00022997"/>
    </source>
</evidence>
<dbReference type="SUPFAM" id="SSF55031">
    <property type="entry name" value="Bacterial exopeptidase dimerisation domain"/>
    <property type="match status" value="1"/>
</dbReference>
<dbReference type="NCBIfam" id="TIGR01887">
    <property type="entry name" value="dipeptidaselike"/>
    <property type="match status" value="1"/>
</dbReference>
<dbReference type="Proteomes" id="UP000003987">
    <property type="component" value="Unassembled WGS sequence"/>
</dbReference>
<protein>
    <submittedName>
        <fullName evidence="10">Dipeptidase PepV</fullName>
        <ecNumber evidence="10">3.4.13.-</ecNumber>
    </submittedName>
</protein>
<feature type="domain" description="Peptidase M20 dimerisation" evidence="9">
    <location>
        <begin position="255"/>
        <end position="288"/>
    </location>
</feature>
<dbReference type="Gene3D" id="3.30.70.360">
    <property type="match status" value="2"/>
</dbReference>
<keyword evidence="11" id="KW-1185">Reference proteome</keyword>
<keyword evidence="6" id="KW-0862">Zinc</keyword>
<proteinExistence type="inferred from homology"/>
<dbReference type="InterPro" id="IPR002933">
    <property type="entry name" value="Peptidase_M20"/>
</dbReference>